<sequence length="194" mass="21715">MSVPLSLSSYTMDVLSTHNIYLPYLTASSLAKVDIHSCIEDLASHFSLLRDASPTLHNLAVLLDEAVFGIWAAVESSIMDTNSLIDLARTIDRIRQAIFMNNTFARSPSTYANEKVKSGSKLGSVLKLLDAAERWDARSKHNIFASQFKVLNSVIVRLWTIFDSAVLLDCIPYLDYEPPQSKSEDVEVEELYCH</sequence>
<protein>
    <submittedName>
        <fullName evidence="1">Uncharacterized protein</fullName>
    </submittedName>
</protein>
<evidence type="ECO:0000313" key="1">
    <source>
        <dbReference type="EMBL" id="PBK84195.1"/>
    </source>
</evidence>
<dbReference type="OrthoDB" id="2870139at2759"/>
<dbReference type="AlphaFoldDB" id="A0A2H3CME8"/>
<dbReference type="Proteomes" id="UP000217790">
    <property type="component" value="Unassembled WGS sequence"/>
</dbReference>
<name>A0A2H3CME8_ARMGA</name>
<organism evidence="1 2">
    <name type="scientific">Armillaria gallica</name>
    <name type="common">Bulbous honey fungus</name>
    <name type="synonym">Armillaria bulbosa</name>
    <dbReference type="NCBI Taxonomy" id="47427"/>
    <lineage>
        <taxon>Eukaryota</taxon>
        <taxon>Fungi</taxon>
        <taxon>Dikarya</taxon>
        <taxon>Basidiomycota</taxon>
        <taxon>Agaricomycotina</taxon>
        <taxon>Agaricomycetes</taxon>
        <taxon>Agaricomycetidae</taxon>
        <taxon>Agaricales</taxon>
        <taxon>Marasmiineae</taxon>
        <taxon>Physalacriaceae</taxon>
        <taxon>Armillaria</taxon>
    </lineage>
</organism>
<reference evidence="2" key="1">
    <citation type="journal article" date="2017" name="Nat. Ecol. Evol.">
        <title>Genome expansion and lineage-specific genetic innovations in the forest pathogenic fungi Armillaria.</title>
        <authorList>
            <person name="Sipos G."/>
            <person name="Prasanna A.N."/>
            <person name="Walter M.C."/>
            <person name="O'Connor E."/>
            <person name="Balint B."/>
            <person name="Krizsan K."/>
            <person name="Kiss B."/>
            <person name="Hess J."/>
            <person name="Varga T."/>
            <person name="Slot J."/>
            <person name="Riley R."/>
            <person name="Boka B."/>
            <person name="Rigling D."/>
            <person name="Barry K."/>
            <person name="Lee J."/>
            <person name="Mihaltcheva S."/>
            <person name="LaButti K."/>
            <person name="Lipzen A."/>
            <person name="Waldron R."/>
            <person name="Moloney N.M."/>
            <person name="Sperisen C."/>
            <person name="Kredics L."/>
            <person name="Vagvoelgyi C."/>
            <person name="Patrignani A."/>
            <person name="Fitzpatrick D."/>
            <person name="Nagy I."/>
            <person name="Doyle S."/>
            <person name="Anderson J.B."/>
            <person name="Grigoriev I.V."/>
            <person name="Gueldener U."/>
            <person name="Muensterkoetter M."/>
            <person name="Nagy L.G."/>
        </authorList>
    </citation>
    <scope>NUCLEOTIDE SEQUENCE [LARGE SCALE GENOMIC DNA]</scope>
    <source>
        <strain evidence="2">Ar21-2</strain>
    </source>
</reference>
<dbReference type="InParanoid" id="A0A2H3CME8"/>
<proteinExistence type="predicted"/>
<dbReference type="EMBL" id="KZ293700">
    <property type="protein sequence ID" value="PBK84195.1"/>
    <property type="molecule type" value="Genomic_DNA"/>
</dbReference>
<evidence type="ECO:0000313" key="2">
    <source>
        <dbReference type="Proteomes" id="UP000217790"/>
    </source>
</evidence>
<gene>
    <name evidence="1" type="ORF">ARMGADRAFT_613425</name>
</gene>
<keyword evidence="2" id="KW-1185">Reference proteome</keyword>
<dbReference type="OMA" id="WDARSKH"/>
<accession>A0A2H3CME8</accession>